<evidence type="ECO:0000256" key="8">
    <source>
        <dbReference type="ARBA" id="ARBA00022833"/>
    </source>
</evidence>
<organismHost>
    <name type="scientific">Phocoena spinipinnis</name>
    <name type="common">Burmeister's porpoise</name>
    <dbReference type="NCBI Taxonomy" id="27614"/>
</organismHost>
<comment type="function">
    <text evidence="16">Plays a major role in the induction and maintenance of cellular transformation. E6 associates with host UBE3A/E6-AP ubiquitin-protein ligase and modulates its activity. Protects host keratinocytes from apoptosis by mediating the degradation of host BAK1. May also inhibit host immune response.</text>
</comment>
<evidence type="ECO:0000256" key="2">
    <source>
        <dbReference type="ARBA" id="ARBA00022518"/>
    </source>
</evidence>
<evidence type="ECO:0000256" key="16">
    <source>
        <dbReference type="HAMAP-Rule" id="MF_04006"/>
    </source>
</evidence>
<evidence type="ECO:0000313" key="19">
    <source>
        <dbReference type="EMBL" id="CAC80269.1"/>
    </source>
</evidence>
<evidence type="ECO:0000256" key="15">
    <source>
        <dbReference type="ARBA" id="ARBA00023323"/>
    </source>
</evidence>
<keyword evidence="3 16" id="KW-1048">Host nucleus</keyword>
<keyword evidence="4 16" id="KW-0945">Host-virus interaction</keyword>
<feature type="zinc finger region" evidence="16">
    <location>
        <begin position="100"/>
        <end position="136"/>
    </location>
</feature>
<keyword evidence="13 16" id="KW-1035">Host cytoplasm</keyword>
<dbReference type="GO" id="GO:0006355">
    <property type="term" value="P:regulation of DNA-templated transcription"/>
    <property type="evidence" value="ECO:0007669"/>
    <property type="project" value="UniProtKB-UniRule"/>
</dbReference>
<evidence type="ECO:0000256" key="10">
    <source>
        <dbReference type="ARBA" id="ARBA00023125"/>
    </source>
</evidence>
<evidence type="ECO:0000256" key="12">
    <source>
        <dbReference type="ARBA" id="ARBA00023163"/>
    </source>
</evidence>
<keyword evidence="11 16" id="KW-0010">Activator</keyword>
<comment type="subcellular location">
    <subcellularLocation>
        <location evidence="16 17">Host cytoplasm</location>
    </subcellularLocation>
    <subcellularLocation>
        <location evidence="16 17">Host nucleus</location>
    </subcellularLocation>
</comment>
<keyword evidence="12 16" id="KW-0804">Transcription</keyword>
<name>Q8UZ19_PSPVP</name>
<evidence type="ECO:0000256" key="17">
    <source>
        <dbReference type="RuleBase" id="RU363123"/>
    </source>
</evidence>
<dbReference type="GO" id="GO:0030430">
    <property type="term" value="C:host cell cytoplasm"/>
    <property type="evidence" value="ECO:0007669"/>
    <property type="project" value="UniProtKB-SubCell"/>
</dbReference>
<comment type="similarity">
    <text evidence="1 16 17">Belongs to the papillomaviridae E6 protein family.</text>
</comment>
<proteinExistence type="inferred from homology"/>
<keyword evidence="14 16" id="KW-0899">Viral immunoevasion</keyword>
<dbReference type="EMBL" id="AJ238373">
    <property type="protein sequence ID" value="CAC80269.1"/>
    <property type="molecule type" value="Genomic_DNA"/>
</dbReference>
<keyword evidence="15 16" id="KW-1119">Modulation of host cell apoptosis by virus</keyword>
<dbReference type="Pfam" id="PF00518">
    <property type="entry name" value="E6"/>
    <property type="match status" value="1"/>
</dbReference>
<feature type="region of interest" description="Disordered" evidence="18">
    <location>
        <begin position="162"/>
        <end position="211"/>
    </location>
</feature>
<keyword evidence="2 16" id="KW-0244">Early protein</keyword>
<dbReference type="GO" id="GO:0003677">
    <property type="term" value="F:DNA binding"/>
    <property type="evidence" value="ECO:0007669"/>
    <property type="project" value="UniProtKB-UniRule"/>
</dbReference>
<keyword evidence="5 16" id="KW-1090">Inhibition of host innate immune response by virus</keyword>
<dbReference type="GO" id="GO:0039648">
    <property type="term" value="P:symbiont-mediated perturbation of host ubiquitin-like protein modification"/>
    <property type="evidence" value="ECO:0007669"/>
    <property type="project" value="UniProtKB-UniRule"/>
</dbReference>
<keyword evidence="20" id="KW-1185">Reference proteome</keyword>
<evidence type="ECO:0000256" key="5">
    <source>
        <dbReference type="ARBA" id="ARBA00022632"/>
    </source>
</evidence>
<keyword evidence="10 16" id="KW-0238">DNA-binding</keyword>
<evidence type="ECO:0000256" key="1">
    <source>
        <dbReference type="ARBA" id="ARBA00006346"/>
    </source>
</evidence>
<feature type="compositionally biased region" description="Low complexity" evidence="18">
    <location>
        <begin position="171"/>
        <end position="191"/>
    </location>
</feature>
<evidence type="ECO:0000256" key="3">
    <source>
        <dbReference type="ARBA" id="ARBA00022562"/>
    </source>
</evidence>
<feature type="zinc finger region" evidence="16">
    <location>
        <begin position="27"/>
        <end position="63"/>
    </location>
</feature>
<reference evidence="19 20" key="1">
    <citation type="journal article" date="2007" name="J. Gen. Virol.">
        <title>Genital warts in Burmeister's porpoises: characterization of Phocoena spinipinnis papillomavirus type 1 (PsPV-1) and evidence for a second, distantly related PsPV.</title>
        <authorList>
            <person name="Van Bressem M.F."/>
            <person name="Cassonnet P."/>
            <person name="Rector A."/>
            <person name="Desaintes C."/>
            <person name="Van Waerebeek K."/>
            <person name="Alfaro-Shigueto J."/>
            <person name="Van Ranst M."/>
            <person name="Orth G."/>
        </authorList>
    </citation>
    <scope>NUCLEOTIDE SEQUENCE [LARGE SCALE GENOMIC DNA]</scope>
    <source>
        <strain evidence="20">Isolate Burmeister's porpoise/Peru/PsPV1</strain>
    </source>
</reference>
<evidence type="ECO:0000256" key="18">
    <source>
        <dbReference type="SAM" id="MobiDB-lite"/>
    </source>
</evidence>
<keyword evidence="6 16" id="KW-0479">Metal-binding</keyword>
<dbReference type="Proteomes" id="UP000008789">
    <property type="component" value="Segment"/>
</dbReference>
<feature type="compositionally biased region" description="Acidic residues" evidence="18">
    <location>
        <begin position="201"/>
        <end position="211"/>
    </location>
</feature>
<dbReference type="GO" id="GO:0008270">
    <property type="term" value="F:zinc ion binding"/>
    <property type="evidence" value="ECO:0007669"/>
    <property type="project" value="UniProtKB-KW"/>
</dbReference>
<dbReference type="KEGG" id="vg:929651"/>
<keyword evidence="9 16" id="KW-0805">Transcription regulation</keyword>
<dbReference type="GO" id="GO:0039502">
    <property type="term" value="P:symbiont-mediated suppression of host type I interferon-mediated signaling pathway"/>
    <property type="evidence" value="ECO:0007669"/>
    <property type="project" value="UniProtKB-UniRule"/>
</dbReference>
<evidence type="ECO:0000313" key="20">
    <source>
        <dbReference type="Proteomes" id="UP000008789"/>
    </source>
</evidence>
<evidence type="ECO:0000256" key="4">
    <source>
        <dbReference type="ARBA" id="ARBA00022581"/>
    </source>
</evidence>
<dbReference type="RefSeq" id="NP_542616.1">
    <property type="nucleotide sequence ID" value="NC_003348.1"/>
</dbReference>
<dbReference type="HAMAP" id="MF_04006">
    <property type="entry name" value="HPV_E6"/>
    <property type="match status" value="1"/>
</dbReference>
<dbReference type="GO" id="GO:0042025">
    <property type="term" value="C:host cell nucleus"/>
    <property type="evidence" value="ECO:0007669"/>
    <property type="project" value="UniProtKB-SubCell"/>
</dbReference>
<sequence length="211" mass="23562">MAEESPCTIKSLCLAFGLRFDELLISCVFCRTNLRTFEVWSFMTRNLKVLWRKGFPFACCPKCLEVQALVAWLRHFERSGNAKAVEEDTGESLGDLPMRCVGCFKPMSASEKQFQIEDKRPFTKVSGYWRGFCLNCLTTPPPLTRYFISVTNTGRTPLISWGFDPPPRQLSESGSSASSWTITTTTTGSSSNADEHPLSDAESDGETEALI</sequence>
<evidence type="ECO:0000256" key="14">
    <source>
        <dbReference type="ARBA" id="ARBA00023280"/>
    </source>
</evidence>
<comment type="caution">
    <text evidence="16">Lacks conserved residue(s) required for the propagation of feature annotation.</text>
</comment>
<dbReference type="GeneID" id="929651"/>
<dbReference type="SUPFAM" id="SSF161229">
    <property type="entry name" value="E6 C-terminal domain-like"/>
    <property type="match status" value="2"/>
</dbReference>
<gene>
    <name evidence="19" type="primary">e6</name>
    <name evidence="16" type="synonym">E6</name>
</gene>
<dbReference type="GO" id="GO:0052170">
    <property type="term" value="P:symbiont-mediated suppression of host innate immune response"/>
    <property type="evidence" value="ECO:0007669"/>
    <property type="project" value="UniProtKB-KW"/>
</dbReference>
<comment type="subunit">
    <text evidence="16">Forms homodimers. Interacts with ubiquitin-protein ligase UBE3A/E6-AP; this interaction stimulates UBE3A ubiquitin activity. Interacts with host BAK1.</text>
</comment>
<keyword evidence="8 16" id="KW-0862">Zinc</keyword>
<dbReference type="GO" id="GO:0052150">
    <property type="term" value="P:symbiont-mediated perturbation of host apoptosis"/>
    <property type="evidence" value="ECO:0007669"/>
    <property type="project" value="UniProtKB-KW"/>
</dbReference>
<dbReference type="InterPro" id="IPR001334">
    <property type="entry name" value="E6"/>
</dbReference>
<evidence type="ECO:0000256" key="13">
    <source>
        <dbReference type="ARBA" id="ARBA00023200"/>
    </source>
</evidence>
<protein>
    <recommendedName>
        <fullName evidence="16 17">Protein E6</fullName>
    </recommendedName>
</protein>
<evidence type="ECO:0000256" key="9">
    <source>
        <dbReference type="ARBA" id="ARBA00023015"/>
    </source>
</evidence>
<dbReference type="GO" id="GO:0006351">
    <property type="term" value="P:DNA-templated transcription"/>
    <property type="evidence" value="ECO:0007669"/>
    <property type="project" value="UniProtKB-UniRule"/>
</dbReference>
<evidence type="ECO:0000256" key="6">
    <source>
        <dbReference type="ARBA" id="ARBA00022723"/>
    </source>
</evidence>
<evidence type="ECO:0000256" key="7">
    <source>
        <dbReference type="ARBA" id="ARBA00022771"/>
    </source>
</evidence>
<dbReference type="Gene3D" id="3.30.240.40">
    <property type="entry name" value="E6 early regulatory protein"/>
    <property type="match status" value="2"/>
</dbReference>
<keyword evidence="7 16" id="KW-0863">Zinc-finger</keyword>
<accession>Q8UZ19</accession>
<dbReference type="InterPro" id="IPR038575">
    <property type="entry name" value="E6_sf"/>
</dbReference>
<evidence type="ECO:0000256" key="11">
    <source>
        <dbReference type="ARBA" id="ARBA00023159"/>
    </source>
</evidence>
<organism evidence="19 20">
    <name type="scientific">Phocoena spinipinnis papillomavirus (isolate Burmeister's porpoise/Peru/PsPV1)</name>
    <name type="common">PsPV</name>
    <dbReference type="NCBI Taxonomy" id="654916"/>
    <lineage>
        <taxon>Viruses</taxon>
        <taxon>Monodnaviria</taxon>
        <taxon>Shotokuvirae</taxon>
        <taxon>Cossaviricota</taxon>
        <taxon>Papovaviricetes</taxon>
        <taxon>Zurhausenvirales</taxon>
        <taxon>Papillomaviridae</taxon>
        <taxon>Firstpapillomavirinae</taxon>
        <taxon>Omikronpapillomavirus</taxon>
        <taxon>Phocoena spinipinnis papillomavirus</taxon>
    </lineage>
</organism>